<dbReference type="PANTHER" id="PTHR30199">
    <property type="entry name" value="MFS FAMILY TRANSPORTER, PREDICTED SUBSTRATE BENZOATE"/>
    <property type="match status" value="1"/>
</dbReference>
<dbReference type="GO" id="GO:0042925">
    <property type="term" value="F:benzoate transmembrane transporter activity"/>
    <property type="evidence" value="ECO:0007669"/>
    <property type="project" value="InterPro"/>
</dbReference>
<feature type="transmembrane region" description="Helical" evidence="1">
    <location>
        <begin position="12"/>
        <end position="34"/>
    </location>
</feature>
<feature type="transmembrane region" description="Helical" evidence="1">
    <location>
        <begin position="49"/>
        <end position="69"/>
    </location>
</feature>
<feature type="transmembrane region" description="Helical" evidence="1">
    <location>
        <begin position="174"/>
        <end position="192"/>
    </location>
</feature>
<accession>A0AB39HHT0</accession>
<evidence type="ECO:0000313" key="2">
    <source>
        <dbReference type="EMBL" id="XDK31786.1"/>
    </source>
</evidence>
<feature type="transmembrane region" description="Helical" evidence="1">
    <location>
        <begin position="324"/>
        <end position="342"/>
    </location>
</feature>
<name>A0AB39HHT0_9BACI</name>
<sequence length="399" mass="42756">MNNSWKQIRSNLTNQTFSAGLVAAIFGFTGPALIVIDAANSGGLSHNELISWIFSIYVFGGLFSLFMSIKYRQPIIGAYSIAGAVLIAGTITVFPFQDIIGAYVIAHTLVFIFSITGLVDKIMKYIPTEIVMAMIVGVLIHFAIEMIQVIEVSPFITLTTITAFLLSTRLLKKVSPVLIALIVAIIAISITGDFQLAGIESSFVLPSLIFPTFSWGAILSVSIPLALIIICVENAQAISILKGAGYQAPNKAISRNGSLFSLVAVFFGAHSINVAGPMTAICTPEEVGTKEGRFTAGVFNGVFMITFGLLSSLIIPFILAMPGLILTLIASLAMLGVMMTALKSAFSSNSFQMSAFFALIIGMSGISFYNISAPLWAILGSLFVAFIVEKEHFVKRVYL</sequence>
<dbReference type="EMBL" id="CP162599">
    <property type="protein sequence ID" value="XDK31786.1"/>
    <property type="molecule type" value="Genomic_DNA"/>
</dbReference>
<feature type="transmembrane region" description="Helical" evidence="1">
    <location>
        <begin position="354"/>
        <end position="387"/>
    </location>
</feature>
<dbReference type="InterPro" id="IPR004711">
    <property type="entry name" value="Benzoate_Transporter"/>
</dbReference>
<feature type="transmembrane region" description="Helical" evidence="1">
    <location>
        <begin position="150"/>
        <end position="167"/>
    </location>
</feature>
<feature type="transmembrane region" description="Helical" evidence="1">
    <location>
        <begin position="212"/>
        <end position="232"/>
    </location>
</feature>
<dbReference type="PANTHER" id="PTHR30199:SF0">
    <property type="entry name" value="INNER MEMBRANE PROTEIN YDCO"/>
    <property type="match status" value="1"/>
</dbReference>
<organism evidence="2">
    <name type="scientific">Ornithinibacillus sp. 4-3</name>
    <dbReference type="NCBI Taxonomy" id="3231488"/>
    <lineage>
        <taxon>Bacteria</taxon>
        <taxon>Bacillati</taxon>
        <taxon>Bacillota</taxon>
        <taxon>Bacilli</taxon>
        <taxon>Bacillales</taxon>
        <taxon>Bacillaceae</taxon>
        <taxon>Ornithinibacillus</taxon>
    </lineage>
</organism>
<reference evidence="2" key="1">
    <citation type="submission" date="2024-07" db="EMBL/GenBank/DDBJ databases">
        <title>Halotolerant mesophilic bacterium Ornithinibacillus sp. 4-3, sp. nov., isolated from soil.</title>
        <authorList>
            <person name="Sidarenka A.V."/>
            <person name="Guliayeva D.E."/>
            <person name="Leanovich S.I."/>
            <person name="Hileuskaya K.S."/>
            <person name="Akhremchuk A.E."/>
            <person name="Sikolenko M.A."/>
            <person name="Valentovich L.N."/>
        </authorList>
    </citation>
    <scope>NUCLEOTIDE SEQUENCE</scope>
    <source>
        <strain evidence="2">4-3</strain>
    </source>
</reference>
<keyword evidence="1" id="KW-0812">Transmembrane</keyword>
<feature type="transmembrane region" description="Helical" evidence="1">
    <location>
        <begin position="100"/>
        <end position="119"/>
    </location>
</feature>
<keyword evidence="1" id="KW-0472">Membrane</keyword>
<feature type="transmembrane region" description="Helical" evidence="1">
    <location>
        <begin position="126"/>
        <end position="144"/>
    </location>
</feature>
<proteinExistence type="predicted"/>
<dbReference type="AlphaFoldDB" id="A0AB39HHT0"/>
<dbReference type="RefSeq" id="WP_368652510.1">
    <property type="nucleotide sequence ID" value="NZ_CP162599.1"/>
</dbReference>
<dbReference type="Pfam" id="PF03594">
    <property type="entry name" value="BenE"/>
    <property type="match status" value="1"/>
</dbReference>
<gene>
    <name evidence="2" type="ORF">AB4Y30_12210</name>
</gene>
<protein>
    <submittedName>
        <fullName evidence="2">Benzoate/H(+) symporter BenE family transporter</fullName>
    </submittedName>
</protein>
<feature type="transmembrane region" description="Helical" evidence="1">
    <location>
        <begin position="76"/>
        <end position="94"/>
    </location>
</feature>
<keyword evidence="1" id="KW-1133">Transmembrane helix</keyword>
<evidence type="ECO:0000256" key="1">
    <source>
        <dbReference type="SAM" id="Phobius"/>
    </source>
</evidence>
<dbReference type="GO" id="GO:0005886">
    <property type="term" value="C:plasma membrane"/>
    <property type="evidence" value="ECO:0007669"/>
    <property type="project" value="TreeGrafter"/>
</dbReference>
<feature type="transmembrane region" description="Helical" evidence="1">
    <location>
        <begin position="298"/>
        <end position="318"/>
    </location>
</feature>